<protein>
    <submittedName>
        <fullName evidence="2">Enoyl-CoA hydratase</fullName>
    </submittedName>
</protein>
<proteinExistence type="inferred from homology"/>
<dbReference type="Pfam" id="PF00378">
    <property type="entry name" value="ECH_1"/>
    <property type="match status" value="1"/>
</dbReference>
<keyword evidence="3" id="KW-1185">Reference proteome</keyword>
<dbReference type="EMBL" id="BAAAQD010000036">
    <property type="protein sequence ID" value="GAA1565725.1"/>
    <property type="molecule type" value="Genomic_DNA"/>
</dbReference>
<dbReference type="RefSeq" id="WP_344513052.1">
    <property type="nucleotide sequence ID" value="NZ_BAAAQD010000036.1"/>
</dbReference>
<dbReference type="CDD" id="cd06558">
    <property type="entry name" value="crotonase-like"/>
    <property type="match status" value="1"/>
</dbReference>
<comment type="similarity">
    <text evidence="1">Belongs to the enoyl-CoA hydratase/isomerase family.</text>
</comment>
<organism evidence="2 3">
    <name type="scientific">Dactylosporangium maewongense</name>
    <dbReference type="NCBI Taxonomy" id="634393"/>
    <lineage>
        <taxon>Bacteria</taxon>
        <taxon>Bacillati</taxon>
        <taxon>Actinomycetota</taxon>
        <taxon>Actinomycetes</taxon>
        <taxon>Micromonosporales</taxon>
        <taxon>Micromonosporaceae</taxon>
        <taxon>Dactylosporangium</taxon>
    </lineage>
</organism>
<gene>
    <name evidence="2" type="ORF">GCM10009827_104260</name>
</gene>
<dbReference type="Gene3D" id="3.90.226.10">
    <property type="entry name" value="2-enoyl-CoA Hydratase, Chain A, domain 1"/>
    <property type="match status" value="1"/>
</dbReference>
<evidence type="ECO:0000256" key="1">
    <source>
        <dbReference type="ARBA" id="ARBA00005254"/>
    </source>
</evidence>
<dbReference type="PANTHER" id="PTHR43459">
    <property type="entry name" value="ENOYL-COA HYDRATASE"/>
    <property type="match status" value="1"/>
</dbReference>
<comment type="caution">
    <text evidence="2">The sequence shown here is derived from an EMBL/GenBank/DDBJ whole genome shotgun (WGS) entry which is preliminary data.</text>
</comment>
<name>A0ABN2CWI8_9ACTN</name>
<dbReference type="InterPro" id="IPR029045">
    <property type="entry name" value="ClpP/crotonase-like_dom_sf"/>
</dbReference>
<dbReference type="PANTHER" id="PTHR43459:SF1">
    <property type="entry name" value="EG:BACN32G11.4 PROTEIN"/>
    <property type="match status" value="1"/>
</dbReference>
<evidence type="ECO:0000313" key="3">
    <source>
        <dbReference type="Proteomes" id="UP001501470"/>
    </source>
</evidence>
<dbReference type="InterPro" id="IPR014748">
    <property type="entry name" value="Enoyl-CoA_hydra_C"/>
</dbReference>
<evidence type="ECO:0000313" key="2">
    <source>
        <dbReference type="EMBL" id="GAA1565725.1"/>
    </source>
</evidence>
<sequence>MTDDAVLVTTDGPVATVTLSRPDRLNALDLAGMRLLGSRLHEAAGRPGVRCVLLTGKGRAFCAGADVSPAGAATGGADGRAIVAAANDAVLAVIRADVPVVAAVNGPAVGVGVSFALACDAVVAADTSWFQLPFVNIGLVPDGGASHLLPAAIGRMRANRMALFAERVPAPTALAWGLVSDVVPAADLLDTARTLAAGTAGASREALRRAKLALRRAAADELEAAMRRELEDQGELLDGPDYAEGLAALRERRPPAYPA</sequence>
<accession>A0ABN2CWI8</accession>
<dbReference type="Gene3D" id="1.10.12.10">
    <property type="entry name" value="Lyase 2-enoyl-coa Hydratase, Chain A, domain 2"/>
    <property type="match status" value="1"/>
</dbReference>
<dbReference type="InterPro" id="IPR001753">
    <property type="entry name" value="Enoyl-CoA_hydra/iso"/>
</dbReference>
<dbReference type="SUPFAM" id="SSF52096">
    <property type="entry name" value="ClpP/crotonase"/>
    <property type="match status" value="1"/>
</dbReference>
<reference evidence="2 3" key="1">
    <citation type="journal article" date="2019" name="Int. J. Syst. Evol. Microbiol.">
        <title>The Global Catalogue of Microorganisms (GCM) 10K type strain sequencing project: providing services to taxonomists for standard genome sequencing and annotation.</title>
        <authorList>
            <consortium name="The Broad Institute Genomics Platform"/>
            <consortium name="The Broad Institute Genome Sequencing Center for Infectious Disease"/>
            <person name="Wu L."/>
            <person name="Ma J."/>
        </authorList>
    </citation>
    <scope>NUCLEOTIDE SEQUENCE [LARGE SCALE GENOMIC DNA]</scope>
    <source>
        <strain evidence="2 3">JCM 15933</strain>
    </source>
</reference>
<dbReference type="Proteomes" id="UP001501470">
    <property type="component" value="Unassembled WGS sequence"/>
</dbReference>